<evidence type="ECO:0000256" key="2">
    <source>
        <dbReference type="ARBA" id="ARBA00022741"/>
    </source>
</evidence>
<dbReference type="Pfam" id="PF18052">
    <property type="entry name" value="Rx_N"/>
    <property type="match status" value="1"/>
</dbReference>
<name>A0A5B7B8Q1_DAVIN</name>
<evidence type="ECO:0000256" key="4">
    <source>
        <dbReference type="ARBA" id="ARBA00022840"/>
    </source>
</evidence>
<organism evidence="7">
    <name type="scientific">Davidia involucrata</name>
    <name type="common">Dove tree</name>
    <dbReference type="NCBI Taxonomy" id="16924"/>
    <lineage>
        <taxon>Eukaryota</taxon>
        <taxon>Viridiplantae</taxon>
        <taxon>Streptophyta</taxon>
        <taxon>Embryophyta</taxon>
        <taxon>Tracheophyta</taxon>
        <taxon>Spermatophyta</taxon>
        <taxon>Magnoliopsida</taxon>
        <taxon>eudicotyledons</taxon>
        <taxon>Gunneridae</taxon>
        <taxon>Pentapetalae</taxon>
        <taxon>asterids</taxon>
        <taxon>Cornales</taxon>
        <taxon>Nyssaceae</taxon>
        <taxon>Davidia</taxon>
    </lineage>
</organism>
<feature type="domain" description="NB-ARC" evidence="5">
    <location>
        <begin position="174"/>
        <end position="250"/>
    </location>
</feature>
<dbReference type="InterPro" id="IPR041118">
    <property type="entry name" value="Rx_N"/>
</dbReference>
<reference evidence="7" key="1">
    <citation type="submission" date="2019-08" db="EMBL/GenBank/DDBJ databases">
        <title>Reference gene set and small RNA set construction with multiple tissues from Davidia involucrata Baill.</title>
        <authorList>
            <person name="Yang H."/>
            <person name="Zhou C."/>
            <person name="Li G."/>
            <person name="Wang J."/>
            <person name="Gao P."/>
            <person name="Wang M."/>
            <person name="Wang R."/>
            <person name="Zhao Y."/>
        </authorList>
    </citation>
    <scope>NUCLEOTIDE SEQUENCE</scope>
    <source>
        <tissue evidence="7">Mixed with DoveR01_LX</tissue>
    </source>
</reference>
<evidence type="ECO:0000259" key="5">
    <source>
        <dbReference type="Pfam" id="PF00931"/>
    </source>
</evidence>
<proteinExistence type="predicted"/>
<dbReference type="Gene3D" id="3.40.50.300">
    <property type="entry name" value="P-loop containing nucleotide triphosphate hydrolases"/>
    <property type="match status" value="1"/>
</dbReference>
<dbReference type="GO" id="GO:0043531">
    <property type="term" value="F:ADP binding"/>
    <property type="evidence" value="ECO:0007669"/>
    <property type="project" value="InterPro"/>
</dbReference>
<dbReference type="PANTHER" id="PTHR19338:SF32">
    <property type="entry name" value="OS06G0287500 PROTEIN"/>
    <property type="match status" value="1"/>
</dbReference>
<accession>A0A5B7B8Q1</accession>
<evidence type="ECO:0000256" key="3">
    <source>
        <dbReference type="ARBA" id="ARBA00022821"/>
    </source>
</evidence>
<protein>
    <submittedName>
        <fullName evidence="7">Putative disease resistance protein RPM1</fullName>
    </submittedName>
</protein>
<gene>
    <name evidence="7" type="ORF">Din_034643</name>
</gene>
<evidence type="ECO:0000313" key="7">
    <source>
        <dbReference type="EMBL" id="MPA65202.1"/>
    </source>
</evidence>
<dbReference type="GO" id="GO:0005524">
    <property type="term" value="F:ATP binding"/>
    <property type="evidence" value="ECO:0007669"/>
    <property type="project" value="UniProtKB-KW"/>
</dbReference>
<dbReference type="InterPro" id="IPR027417">
    <property type="entry name" value="P-loop_NTPase"/>
</dbReference>
<sequence length="254" mass="28885">MAEAAVMTVIDKLVLLLVQEANLLRGVHKEVANIKAELESLQCFLNDADARVVTGEIGDGMKIWLKDVRKVAYRIEDVIDEYILHLAKRSQRHCFISFFHKVACSIIKLKPRQDIASQIDDIKTTIRKIKERGERFGFNFVEQRSSCSTKDITWHDPRVASLFIEDDEVVGIESPRDELISKLVAGEPKRTVISLLGMGGIGKTTLAKKVYDNQTVTSHFDCHAWIPVSQSYKMEDILVTMIKQFHKARKEFAP</sequence>
<dbReference type="SUPFAM" id="SSF52540">
    <property type="entry name" value="P-loop containing nucleoside triphosphate hydrolases"/>
    <property type="match status" value="1"/>
</dbReference>
<dbReference type="InterPro" id="IPR038005">
    <property type="entry name" value="RX-like_CC"/>
</dbReference>
<keyword evidence="2" id="KW-0547">Nucleotide-binding</keyword>
<keyword evidence="1" id="KW-0677">Repeat</keyword>
<evidence type="ECO:0000259" key="6">
    <source>
        <dbReference type="Pfam" id="PF18052"/>
    </source>
</evidence>
<dbReference type="EMBL" id="GHES01034643">
    <property type="protein sequence ID" value="MPA65202.1"/>
    <property type="molecule type" value="Transcribed_RNA"/>
</dbReference>
<keyword evidence="4" id="KW-0067">ATP-binding</keyword>
<keyword evidence="3" id="KW-0611">Plant defense</keyword>
<dbReference type="PANTHER" id="PTHR19338">
    <property type="entry name" value="TRANSLOCASE OF INNER MITOCHONDRIAL MEMBRANE 13 HOMOLOG"/>
    <property type="match status" value="1"/>
</dbReference>
<dbReference type="GO" id="GO:0006952">
    <property type="term" value="P:defense response"/>
    <property type="evidence" value="ECO:0007669"/>
    <property type="project" value="UniProtKB-KW"/>
</dbReference>
<dbReference type="AlphaFoldDB" id="A0A5B7B8Q1"/>
<dbReference type="InterPro" id="IPR002182">
    <property type="entry name" value="NB-ARC"/>
</dbReference>
<dbReference type="Pfam" id="PF00931">
    <property type="entry name" value="NB-ARC"/>
    <property type="match status" value="1"/>
</dbReference>
<feature type="domain" description="Disease resistance N-terminal" evidence="6">
    <location>
        <begin position="5"/>
        <end position="100"/>
    </location>
</feature>
<dbReference type="CDD" id="cd14798">
    <property type="entry name" value="RX-CC_like"/>
    <property type="match status" value="1"/>
</dbReference>
<dbReference type="Gene3D" id="1.20.5.4130">
    <property type="match status" value="1"/>
</dbReference>
<evidence type="ECO:0000256" key="1">
    <source>
        <dbReference type="ARBA" id="ARBA00022737"/>
    </source>
</evidence>